<dbReference type="RefSeq" id="WP_264727947.1">
    <property type="nucleotide sequence ID" value="NZ_JAPDNR010000001.1"/>
</dbReference>
<accession>A0ABT3IGE3</accession>
<dbReference type="Proteomes" id="UP001207742">
    <property type="component" value="Unassembled WGS sequence"/>
</dbReference>
<protein>
    <submittedName>
        <fullName evidence="2">YiiG family protein</fullName>
    </submittedName>
</protein>
<comment type="caution">
    <text evidence="2">The sequence shown here is derived from an EMBL/GenBank/DDBJ whole genome shotgun (WGS) entry which is preliminary data.</text>
</comment>
<feature type="chain" id="PRO_5047451358" evidence="1">
    <location>
        <begin position="23"/>
        <end position="321"/>
    </location>
</feature>
<feature type="signal peptide" evidence="1">
    <location>
        <begin position="1"/>
        <end position="22"/>
    </location>
</feature>
<proteinExistence type="predicted"/>
<gene>
    <name evidence="2" type="ORF">OL497_03950</name>
</gene>
<evidence type="ECO:0000313" key="3">
    <source>
        <dbReference type="Proteomes" id="UP001207742"/>
    </source>
</evidence>
<sequence>MKRLLLSAAVCMSLLTATVSCNDSSKKGNASGTAAEYEDQSSSSANNIIEYTNLIVDLSNKNNDYVNTLMKYVDKAEKGLKNPSDPFAFSGMLTPHSFPTFNRNSKVKVDEPVKDLSKADQQFFKEKVTSYIQTYKQMDSSYKQLKDYLSAQDYKDDKGAKGNALISDIRSHAEALQTEKVVLMKKVSEVADASEIIILKDSPLKTYILAMKEDMKSISDFIAIMEDGAASYGKVADKAQAAYDALEKAQAAHAKIDMDNATKAHKEVSYNSFYDGFHTFLLDARKIMRDAKEKGSMPDYIVEQLSRSYDNQVSRYNTFNR</sequence>
<keyword evidence="1" id="KW-0732">Signal</keyword>
<dbReference type="Gene3D" id="1.20.120.930">
    <property type="entry name" value="Uncharacterised protein PF12889, N-terminal DUF3829"/>
    <property type="match status" value="1"/>
</dbReference>
<name>A0ABT3IGE3_9BACT</name>
<reference evidence="2 3" key="1">
    <citation type="submission" date="2022-10" db="EMBL/GenBank/DDBJ databases">
        <title>Chitinophaga nivalis PC15 sp. nov., isolated from Pyeongchang county, South Korea.</title>
        <authorList>
            <person name="Trinh H.N."/>
        </authorList>
    </citation>
    <scope>NUCLEOTIDE SEQUENCE [LARGE SCALE GENOMIC DNA]</scope>
    <source>
        <strain evidence="2 3">PC14</strain>
    </source>
</reference>
<dbReference type="EMBL" id="JAPDNS010000001">
    <property type="protein sequence ID" value="MCW3483028.1"/>
    <property type="molecule type" value="Genomic_DNA"/>
</dbReference>
<evidence type="ECO:0000313" key="2">
    <source>
        <dbReference type="EMBL" id="MCW3483028.1"/>
    </source>
</evidence>
<keyword evidence="3" id="KW-1185">Reference proteome</keyword>
<evidence type="ECO:0000256" key="1">
    <source>
        <dbReference type="SAM" id="SignalP"/>
    </source>
</evidence>
<dbReference type="PROSITE" id="PS51257">
    <property type="entry name" value="PROKAR_LIPOPROTEIN"/>
    <property type="match status" value="1"/>
</dbReference>
<organism evidence="2 3">
    <name type="scientific">Chitinophaga nivalis</name>
    <dbReference type="NCBI Taxonomy" id="2991709"/>
    <lineage>
        <taxon>Bacteria</taxon>
        <taxon>Pseudomonadati</taxon>
        <taxon>Bacteroidota</taxon>
        <taxon>Chitinophagia</taxon>
        <taxon>Chitinophagales</taxon>
        <taxon>Chitinophagaceae</taxon>
        <taxon>Chitinophaga</taxon>
    </lineage>
</organism>